<dbReference type="Proteomes" id="UP001519418">
    <property type="component" value="Unassembled WGS sequence"/>
</dbReference>
<feature type="transmembrane region" description="Helical" evidence="1">
    <location>
        <begin position="59"/>
        <end position="77"/>
    </location>
</feature>
<dbReference type="InterPro" id="IPR020846">
    <property type="entry name" value="MFS_dom"/>
</dbReference>
<reference evidence="3 4" key="1">
    <citation type="submission" date="2020-02" db="EMBL/GenBank/DDBJ databases">
        <title>Fructobacillus sp. isolated from paper mulberry of Taiwan.</title>
        <authorList>
            <person name="Lin S.-T."/>
        </authorList>
    </citation>
    <scope>NUCLEOTIDE SEQUENCE [LARGE SCALE GENOMIC DNA]</scope>
    <source>
        <strain evidence="3 4">M1-10</strain>
    </source>
</reference>
<keyword evidence="4" id="KW-1185">Reference proteome</keyword>
<gene>
    <name evidence="3" type="ORF">G6R27_00395</name>
</gene>
<keyword evidence="1" id="KW-0812">Transmembrane</keyword>
<proteinExistence type="predicted"/>
<comment type="caution">
    <text evidence="3">The sequence shown here is derived from an EMBL/GenBank/DDBJ whole genome shotgun (WGS) entry which is preliminary data.</text>
</comment>
<feature type="transmembrane region" description="Helical" evidence="1">
    <location>
        <begin position="6"/>
        <end position="23"/>
    </location>
</feature>
<keyword evidence="1" id="KW-1133">Transmembrane helix</keyword>
<evidence type="ECO:0000313" key="4">
    <source>
        <dbReference type="Proteomes" id="UP001519418"/>
    </source>
</evidence>
<protein>
    <recommendedName>
        <fullName evidence="2">Major facilitator superfamily (MFS) profile domain-containing protein</fullName>
    </recommendedName>
</protein>
<evidence type="ECO:0000256" key="1">
    <source>
        <dbReference type="SAM" id="Phobius"/>
    </source>
</evidence>
<dbReference type="PROSITE" id="PS50850">
    <property type="entry name" value="MFS"/>
    <property type="match status" value="1"/>
</dbReference>
<accession>A0ABS5QNC2</accession>
<dbReference type="EMBL" id="JAAMFI010000001">
    <property type="protein sequence ID" value="MBS9334496.1"/>
    <property type="molecule type" value="Genomic_DNA"/>
</dbReference>
<evidence type="ECO:0000313" key="3">
    <source>
        <dbReference type="EMBL" id="MBS9334496.1"/>
    </source>
</evidence>
<name>A0ABS5QNC2_9LACO</name>
<evidence type="ECO:0000259" key="2">
    <source>
        <dbReference type="PROSITE" id="PS50850"/>
    </source>
</evidence>
<organism evidence="3 4">
    <name type="scientific">Fructobacillus papyriferae</name>
    <dbReference type="NCBI Taxonomy" id="2713171"/>
    <lineage>
        <taxon>Bacteria</taxon>
        <taxon>Bacillati</taxon>
        <taxon>Bacillota</taxon>
        <taxon>Bacilli</taxon>
        <taxon>Lactobacillales</taxon>
        <taxon>Lactobacillaceae</taxon>
        <taxon>Fructobacillus</taxon>
    </lineage>
</organism>
<dbReference type="RefSeq" id="WP_213819114.1">
    <property type="nucleotide sequence ID" value="NZ_JAAMFI010000001.1"/>
</dbReference>
<keyword evidence="1" id="KW-0472">Membrane</keyword>
<feature type="transmembrane region" description="Helical" evidence="1">
    <location>
        <begin position="89"/>
        <end position="115"/>
    </location>
</feature>
<sequence>MVWYFWAGLWLVVLLLIMIWRFLYRMLPGLSFIDLTTLPNWLFFYLIEGTAFYRSDLLFFVALSFLIGAIVAFLILGRKNLGIARFSHYFWRAMGLLGAFLSLITILLALVSQFLS</sequence>
<feature type="domain" description="Major facilitator superfamily (MFS) profile" evidence="2">
    <location>
        <begin position="1"/>
        <end position="116"/>
    </location>
</feature>